<keyword evidence="1" id="KW-0813">Transport</keyword>
<evidence type="ECO:0000256" key="3">
    <source>
        <dbReference type="ARBA" id="ARBA00022840"/>
    </source>
</evidence>
<dbReference type="Pfam" id="PF00005">
    <property type="entry name" value="ABC_tran"/>
    <property type="match status" value="1"/>
</dbReference>
<protein>
    <submittedName>
        <fullName evidence="5">NitT/TauT family transport system ATP-binding protein</fullName>
    </submittedName>
</protein>
<dbReference type="SMART" id="SM00382">
    <property type="entry name" value="AAA"/>
    <property type="match status" value="1"/>
</dbReference>
<proteinExistence type="predicted"/>
<dbReference type="AlphaFoldDB" id="A0A1G5RTC0"/>
<gene>
    <name evidence="5" type="ORF">SAMN03080599_00742</name>
</gene>
<dbReference type="PANTHER" id="PTHR42781:SF8">
    <property type="entry name" value="BICARBONATE TRANSPORT ATP-BINDING PROTEIN CMPC"/>
    <property type="match status" value="1"/>
</dbReference>
<dbReference type="GO" id="GO:0005524">
    <property type="term" value="F:ATP binding"/>
    <property type="evidence" value="ECO:0007669"/>
    <property type="project" value="UniProtKB-KW"/>
</dbReference>
<dbReference type="SUPFAM" id="SSF52540">
    <property type="entry name" value="P-loop containing nucleoside triphosphate hydrolases"/>
    <property type="match status" value="1"/>
</dbReference>
<evidence type="ECO:0000313" key="6">
    <source>
        <dbReference type="Proteomes" id="UP000199208"/>
    </source>
</evidence>
<dbReference type="Gene3D" id="3.40.50.300">
    <property type="entry name" value="P-loop containing nucleotide triphosphate hydrolases"/>
    <property type="match status" value="1"/>
</dbReference>
<keyword evidence="3 5" id="KW-0067">ATP-binding</keyword>
<dbReference type="InterPro" id="IPR027417">
    <property type="entry name" value="P-loop_NTPase"/>
</dbReference>
<evidence type="ECO:0000256" key="2">
    <source>
        <dbReference type="ARBA" id="ARBA00022741"/>
    </source>
</evidence>
<dbReference type="InterPro" id="IPR017871">
    <property type="entry name" value="ABC_transporter-like_CS"/>
</dbReference>
<dbReference type="InterPro" id="IPR050093">
    <property type="entry name" value="ABC_SmlMolc_Importer"/>
</dbReference>
<organism evidence="5 6">
    <name type="scientific">Acidaminobacter hydrogenoformans DSM 2784</name>
    <dbReference type="NCBI Taxonomy" id="1120920"/>
    <lineage>
        <taxon>Bacteria</taxon>
        <taxon>Bacillati</taxon>
        <taxon>Bacillota</taxon>
        <taxon>Clostridia</taxon>
        <taxon>Peptostreptococcales</taxon>
        <taxon>Acidaminobacteraceae</taxon>
        <taxon>Acidaminobacter</taxon>
    </lineage>
</organism>
<reference evidence="5 6" key="1">
    <citation type="submission" date="2016-10" db="EMBL/GenBank/DDBJ databases">
        <authorList>
            <person name="de Groot N.N."/>
        </authorList>
    </citation>
    <scope>NUCLEOTIDE SEQUENCE [LARGE SCALE GENOMIC DNA]</scope>
    <source>
        <strain evidence="5 6">DSM 2784</strain>
    </source>
</reference>
<evidence type="ECO:0000259" key="4">
    <source>
        <dbReference type="PROSITE" id="PS50893"/>
    </source>
</evidence>
<accession>A0A1G5RTC0</accession>
<evidence type="ECO:0000256" key="1">
    <source>
        <dbReference type="ARBA" id="ARBA00022448"/>
    </source>
</evidence>
<dbReference type="InterPro" id="IPR003439">
    <property type="entry name" value="ABC_transporter-like_ATP-bd"/>
</dbReference>
<dbReference type="GO" id="GO:0016887">
    <property type="term" value="F:ATP hydrolysis activity"/>
    <property type="evidence" value="ECO:0007669"/>
    <property type="project" value="InterPro"/>
</dbReference>
<sequence>MIGIRDLEVAYEQDIALKQLNMSVPAGATCAVIGPSGCGKTTLLYALAGLVRPQSGEIAIAGAPLSGLRQGTGLILQDYGLLPWKTVYDNLAFPLKARGGAGAEVNDRVGAMLAALGLESLGHRLPGELSGGQKQRVAIGRTLVLEPDLLLMDEASSALDALTKERIQDLVLEAHKARGFTLVVVTHNIEEAAFLGQRIFIMSQGRITSVLENPHFGEADFRDHPSFFELRQRIRRHLYEAN</sequence>
<dbReference type="EMBL" id="FMWL01000002">
    <property type="protein sequence ID" value="SCZ77362.1"/>
    <property type="molecule type" value="Genomic_DNA"/>
</dbReference>
<dbReference type="STRING" id="1120920.SAMN03080599_00742"/>
<name>A0A1G5RTC0_9FIRM</name>
<dbReference type="PROSITE" id="PS50893">
    <property type="entry name" value="ABC_TRANSPORTER_2"/>
    <property type="match status" value="1"/>
</dbReference>
<keyword evidence="6" id="KW-1185">Reference proteome</keyword>
<dbReference type="InterPro" id="IPR003593">
    <property type="entry name" value="AAA+_ATPase"/>
</dbReference>
<dbReference type="PANTHER" id="PTHR42781">
    <property type="entry name" value="SPERMIDINE/PUTRESCINE IMPORT ATP-BINDING PROTEIN POTA"/>
    <property type="match status" value="1"/>
</dbReference>
<dbReference type="PROSITE" id="PS00211">
    <property type="entry name" value="ABC_TRANSPORTER_1"/>
    <property type="match status" value="1"/>
</dbReference>
<evidence type="ECO:0000313" key="5">
    <source>
        <dbReference type="EMBL" id="SCZ77362.1"/>
    </source>
</evidence>
<dbReference type="Proteomes" id="UP000199208">
    <property type="component" value="Unassembled WGS sequence"/>
</dbReference>
<feature type="domain" description="ABC transporter" evidence="4">
    <location>
        <begin position="2"/>
        <end position="229"/>
    </location>
</feature>
<dbReference type="RefSeq" id="WP_242870771.1">
    <property type="nucleotide sequence ID" value="NZ_FMWL01000002.1"/>
</dbReference>
<keyword evidence="2" id="KW-0547">Nucleotide-binding</keyword>